<feature type="domain" description="Acyl-CoA oxidase/dehydrogenase middle" evidence="15">
    <location>
        <begin position="156"/>
        <end position="239"/>
    </location>
</feature>
<evidence type="ECO:0000256" key="8">
    <source>
        <dbReference type="ARBA" id="ARBA00034317"/>
    </source>
</evidence>
<dbReference type="PANTHER" id="PTHR43884:SF12">
    <property type="entry name" value="ISOVALERYL-COA DEHYDROGENASE, MITOCHONDRIAL-RELATED"/>
    <property type="match status" value="1"/>
</dbReference>
<comment type="pathway">
    <text evidence="7">Sulfur metabolism; dibenzothiophene degradation.</text>
</comment>
<dbReference type="EMBL" id="CP024422">
    <property type="protein sequence ID" value="ATQ54729.1"/>
    <property type="molecule type" value="Genomic_DNA"/>
</dbReference>
<dbReference type="RefSeq" id="WP_099648086.1">
    <property type="nucleotide sequence ID" value="NZ_CAJGAB010000031.1"/>
</dbReference>
<evidence type="ECO:0000256" key="4">
    <source>
        <dbReference type="ARBA" id="ARBA00022741"/>
    </source>
</evidence>
<evidence type="ECO:0000313" key="19">
    <source>
        <dbReference type="Proteomes" id="UP000229314"/>
    </source>
</evidence>
<keyword evidence="2" id="KW-0285">Flavoprotein</keyword>
<dbReference type="InterPro" id="IPR013107">
    <property type="entry name" value="Acyl-CoA_DH_C"/>
</dbReference>
<dbReference type="SUPFAM" id="SSF56645">
    <property type="entry name" value="Acyl-CoA dehydrogenase NM domain-like"/>
    <property type="match status" value="1"/>
</dbReference>
<evidence type="ECO:0000256" key="7">
    <source>
        <dbReference type="ARBA" id="ARBA00034307"/>
    </source>
</evidence>
<keyword evidence="3" id="KW-0288">FMN</keyword>
<dbReference type="Gene3D" id="2.40.110.10">
    <property type="entry name" value="Butyryl-CoA Dehydrogenase, subunit A, domain 2"/>
    <property type="match status" value="1"/>
</dbReference>
<evidence type="ECO:0000259" key="15">
    <source>
        <dbReference type="Pfam" id="PF02770"/>
    </source>
</evidence>
<evidence type="ECO:0000259" key="17">
    <source>
        <dbReference type="Pfam" id="PF08028"/>
    </source>
</evidence>
<dbReference type="Gene3D" id="1.10.540.10">
    <property type="entry name" value="Acyl-CoA dehydrogenase/oxidase, N-terminal domain"/>
    <property type="match status" value="1"/>
</dbReference>
<evidence type="ECO:0000256" key="12">
    <source>
        <dbReference type="ARBA" id="ARBA00048445"/>
    </source>
</evidence>
<dbReference type="GO" id="GO:0005737">
    <property type="term" value="C:cytoplasm"/>
    <property type="evidence" value="ECO:0007669"/>
    <property type="project" value="UniProtKB-SubCell"/>
</dbReference>
<dbReference type="GeneID" id="78896476"/>
<dbReference type="Pfam" id="PF02770">
    <property type="entry name" value="Acyl-CoA_dh_M"/>
    <property type="match status" value="1"/>
</dbReference>
<dbReference type="GO" id="GO:0006552">
    <property type="term" value="P:L-leucine catabolic process"/>
    <property type="evidence" value="ECO:0007669"/>
    <property type="project" value="TreeGrafter"/>
</dbReference>
<sequence>MGSPTANPIDHSVHPRVNSADPVPPRPLPATPAHVLTSDDEAIRVAQDLAADFARDAALRDHEGLLPLRELDLYSQSGIWSINVPKAYGGPGLSHATLAKVISIVASGDPAVAQIAQNHIAILNVVDLDATEAQKRQIFGWALRGLRFGNAFSELGGKTVADFQTRVTFQGDEAVVTGEKFYTTGALLAHVVPIVAIGEDGGAWLVFADRQAPGLTVTNNWSSFGQRTTASGSVRLEDVSVPRDRAVKLRDEAAAPSVQGPVSQIIQAAIDAGIARNAIDETIRFVRTHSRPWVDSGRDRASDDPYTIAAIGDLKIRLHAAEALLEIAGRAIDRAHADPTLDNVSQATIRTGEAKVLTTQIAIEATNTLFELAGTRSTLAQHGLDRHWRNARVHTLHDPVRWKFFHVGNYYLNDAHPPRHPWN</sequence>
<comment type="subcellular location">
    <subcellularLocation>
        <location evidence="1">Cytoplasm</location>
    </subcellularLocation>
</comment>
<evidence type="ECO:0000256" key="6">
    <source>
        <dbReference type="ARBA" id="ARBA00023033"/>
    </source>
</evidence>
<evidence type="ECO:0000313" key="18">
    <source>
        <dbReference type="EMBL" id="ATQ54729.1"/>
    </source>
</evidence>
<feature type="region of interest" description="Disordered" evidence="14">
    <location>
        <begin position="1"/>
        <end position="32"/>
    </location>
</feature>
<gene>
    <name evidence="18" type="ORF">PYTT13_02170</name>
</gene>
<protein>
    <recommendedName>
        <fullName evidence="10">Dibenzothiophene monooxygenase</fullName>
        <ecNumber evidence="9">1.14.14.21</ecNumber>
    </recommendedName>
</protein>
<keyword evidence="6" id="KW-0503">Monooxygenase</keyword>
<evidence type="ECO:0000256" key="1">
    <source>
        <dbReference type="ARBA" id="ARBA00004496"/>
    </source>
</evidence>
<dbReference type="SUPFAM" id="SSF47203">
    <property type="entry name" value="Acyl-CoA dehydrogenase C-terminal domain-like"/>
    <property type="match status" value="1"/>
</dbReference>
<comment type="catalytic activity">
    <reaction evidence="12">
        <text>dibenzothiophene 5-oxide + FMNH2 + O2 = dibenzothiophene 5,5-dioxide + FMN + H2O + H(+)</text>
        <dbReference type="Rhea" id="RHEA:49080"/>
        <dbReference type="ChEBI" id="CHEBI:15377"/>
        <dbReference type="ChEBI" id="CHEBI:15378"/>
        <dbReference type="ChEBI" id="CHEBI:15379"/>
        <dbReference type="ChEBI" id="CHEBI:23683"/>
        <dbReference type="ChEBI" id="CHEBI:57618"/>
        <dbReference type="ChEBI" id="CHEBI:58210"/>
        <dbReference type="ChEBI" id="CHEBI:90356"/>
    </reaction>
</comment>
<dbReference type="InterPro" id="IPR009100">
    <property type="entry name" value="AcylCoA_DH/oxidase_NM_dom_sf"/>
</dbReference>
<organism evidence="18 19">
    <name type="scientific">Paracoccus yeei</name>
    <dbReference type="NCBI Taxonomy" id="147645"/>
    <lineage>
        <taxon>Bacteria</taxon>
        <taxon>Pseudomonadati</taxon>
        <taxon>Pseudomonadota</taxon>
        <taxon>Alphaproteobacteria</taxon>
        <taxon>Rhodobacterales</taxon>
        <taxon>Paracoccaceae</taxon>
        <taxon>Paracoccus</taxon>
    </lineage>
</organism>
<dbReference type="Proteomes" id="UP000229314">
    <property type="component" value="Chromosome"/>
</dbReference>
<evidence type="ECO:0000256" key="3">
    <source>
        <dbReference type="ARBA" id="ARBA00022643"/>
    </source>
</evidence>
<dbReference type="GO" id="GO:0050660">
    <property type="term" value="F:flavin adenine dinucleotide binding"/>
    <property type="evidence" value="ECO:0007669"/>
    <property type="project" value="InterPro"/>
</dbReference>
<dbReference type="GO" id="GO:0008470">
    <property type="term" value="F:3-methylbutanoyl-CoA dehydrogenase activity"/>
    <property type="evidence" value="ECO:0007669"/>
    <property type="project" value="TreeGrafter"/>
</dbReference>
<feature type="domain" description="Acyl-CoA dehydrogenase/oxidase N-terminal" evidence="16">
    <location>
        <begin position="49"/>
        <end position="139"/>
    </location>
</feature>
<evidence type="ECO:0000259" key="16">
    <source>
        <dbReference type="Pfam" id="PF02771"/>
    </source>
</evidence>
<dbReference type="PIRSF" id="PIRSF016578">
    <property type="entry name" value="HsaA"/>
    <property type="match status" value="1"/>
</dbReference>
<dbReference type="NCBIfam" id="TIGR04022">
    <property type="entry name" value="sulfur_SfnB"/>
    <property type="match status" value="1"/>
</dbReference>
<evidence type="ECO:0000256" key="2">
    <source>
        <dbReference type="ARBA" id="ARBA00022630"/>
    </source>
</evidence>
<reference evidence="18 19" key="1">
    <citation type="submission" date="2017-10" db="EMBL/GenBank/DDBJ databases">
        <title>Complete genome sequence of Paracoccus yeei TT13 isolated from human skin.</title>
        <authorList>
            <person name="Lee K."/>
            <person name="Lim J.Y."/>
            <person name="Hwang I."/>
        </authorList>
    </citation>
    <scope>NUCLEOTIDE SEQUENCE [LARGE SCALE GENOMIC DNA]</scope>
    <source>
        <strain evidence="18 19">TT13</strain>
    </source>
</reference>
<dbReference type="InterPro" id="IPR046373">
    <property type="entry name" value="Acyl-CoA_Oxase/DH_mid-dom_sf"/>
</dbReference>
<dbReference type="GO" id="GO:0004497">
    <property type="term" value="F:monooxygenase activity"/>
    <property type="evidence" value="ECO:0007669"/>
    <property type="project" value="UniProtKB-KW"/>
</dbReference>
<evidence type="ECO:0000256" key="11">
    <source>
        <dbReference type="ARBA" id="ARBA00047859"/>
    </source>
</evidence>
<keyword evidence="4" id="KW-0547">Nucleotide-binding</keyword>
<dbReference type="EC" id="1.14.14.21" evidence="9"/>
<dbReference type="Pfam" id="PF02771">
    <property type="entry name" value="Acyl-CoA_dh_N"/>
    <property type="match status" value="1"/>
</dbReference>
<evidence type="ECO:0000256" key="10">
    <source>
        <dbReference type="ARBA" id="ARBA00034345"/>
    </source>
</evidence>
<evidence type="ECO:0000256" key="5">
    <source>
        <dbReference type="ARBA" id="ARBA00023002"/>
    </source>
</evidence>
<dbReference type="InterPro" id="IPR023922">
    <property type="entry name" value="S04_starv_induced_SfnB"/>
</dbReference>
<comment type="catalytic activity">
    <reaction evidence="11">
        <text>dibenzothiophene + FMNH2 + O2 = dibenzothiophene 5-oxide + FMN + H2O + H(+)</text>
        <dbReference type="Rhea" id="RHEA:49076"/>
        <dbReference type="ChEBI" id="CHEBI:15377"/>
        <dbReference type="ChEBI" id="CHEBI:15378"/>
        <dbReference type="ChEBI" id="CHEBI:15379"/>
        <dbReference type="ChEBI" id="CHEBI:23681"/>
        <dbReference type="ChEBI" id="CHEBI:23683"/>
        <dbReference type="ChEBI" id="CHEBI:57618"/>
        <dbReference type="ChEBI" id="CHEBI:58210"/>
    </reaction>
</comment>
<evidence type="ECO:0000256" key="13">
    <source>
        <dbReference type="ARBA" id="ARBA00049456"/>
    </source>
</evidence>
<dbReference type="InterPro" id="IPR037069">
    <property type="entry name" value="AcylCoA_DH/ox_N_sf"/>
</dbReference>
<proteinExistence type="inferred from homology"/>
<name>A0A2D2BX27_9RHOB</name>
<feature type="domain" description="Acyl-CoA dehydrogenase C-terminal" evidence="17">
    <location>
        <begin position="266"/>
        <end position="398"/>
    </location>
</feature>
<comment type="similarity">
    <text evidence="8">Belongs to the DszC flavin monooxygenase family.</text>
</comment>
<accession>A0A2D2BX27</accession>
<dbReference type="InterPro" id="IPR036250">
    <property type="entry name" value="AcylCo_DH-like_C"/>
</dbReference>
<dbReference type="InterPro" id="IPR013786">
    <property type="entry name" value="AcylCoA_DH/ox_N"/>
</dbReference>
<dbReference type="PANTHER" id="PTHR43884">
    <property type="entry name" value="ACYL-COA DEHYDROGENASE"/>
    <property type="match status" value="1"/>
</dbReference>
<evidence type="ECO:0000256" key="14">
    <source>
        <dbReference type="SAM" id="MobiDB-lite"/>
    </source>
</evidence>
<dbReference type="Pfam" id="PF08028">
    <property type="entry name" value="Acyl-CoA_dh_2"/>
    <property type="match status" value="1"/>
</dbReference>
<dbReference type="AlphaFoldDB" id="A0A2D2BX27"/>
<comment type="catalytic activity">
    <reaction evidence="13">
        <text>dibenzothiophene + 2 FMNH2 + 2 O2 = dibenzothiophene 5,5-dioxide + 2 FMN + 2 H2O + 2 H(+)</text>
        <dbReference type="Rhea" id="RHEA:49072"/>
        <dbReference type="ChEBI" id="CHEBI:15377"/>
        <dbReference type="ChEBI" id="CHEBI:15378"/>
        <dbReference type="ChEBI" id="CHEBI:15379"/>
        <dbReference type="ChEBI" id="CHEBI:23681"/>
        <dbReference type="ChEBI" id="CHEBI:57618"/>
        <dbReference type="ChEBI" id="CHEBI:58210"/>
        <dbReference type="ChEBI" id="CHEBI:90356"/>
        <dbReference type="EC" id="1.14.14.21"/>
    </reaction>
</comment>
<keyword evidence="5" id="KW-0560">Oxidoreductase</keyword>
<dbReference type="InterPro" id="IPR006091">
    <property type="entry name" value="Acyl-CoA_Oxase/DH_mid-dom"/>
</dbReference>
<evidence type="ECO:0000256" key="9">
    <source>
        <dbReference type="ARBA" id="ARBA00034328"/>
    </source>
</evidence>
<dbReference type="Gene3D" id="1.20.140.10">
    <property type="entry name" value="Butyryl-CoA Dehydrogenase, subunit A, domain 3"/>
    <property type="match status" value="1"/>
</dbReference>